<proteinExistence type="predicted"/>
<dbReference type="InParanoid" id="K5VUM3"/>
<dbReference type="GeneID" id="18913368"/>
<dbReference type="RefSeq" id="XP_007400782.1">
    <property type="nucleotide sequence ID" value="XM_007400720.1"/>
</dbReference>
<name>K5VUM3_PHACS</name>
<organism evidence="2 3">
    <name type="scientific">Phanerochaete carnosa (strain HHB-10118-sp)</name>
    <name type="common">White-rot fungus</name>
    <name type="synonym">Peniophora carnosa</name>
    <dbReference type="NCBI Taxonomy" id="650164"/>
    <lineage>
        <taxon>Eukaryota</taxon>
        <taxon>Fungi</taxon>
        <taxon>Dikarya</taxon>
        <taxon>Basidiomycota</taxon>
        <taxon>Agaricomycotina</taxon>
        <taxon>Agaricomycetes</taxon>
        <taxon>Polyporales</taxon>
        <taxon>Phanerochaetaceae</taxon>
        <taxon>Phanerochaete</taxon>
    </lineage>
</organism>
<keyword evidence="3" id="KW-1185">Reference proteome</keyword>
<sequence length="694" mass="75497">MAFPRPPITYARRKSLRAPSSNTLPSLTGISSSPLEDLSPSRHDVTLSEMSRRMKKRSRQVTSAKQSAVDLDLTERLAKKLRRPSQSSLYDGVEDALAFTVPSTPVNQHDRSLPLDTQRIYDSLFETPYQLRPSDESLIKSYVEPLASADSLSPTPVARHMLSRTSSRNLKENSNRLARQRLASPFTSRPVSRNSSPHKTVKTPGRRPLHTKSRTLSSSFVNKPVKSASVHKSNDFEKDDAGYDSIFSSTAPGSALSSSAHSRTGSIPAMPSNLFDHISPQEWLVPAKALSRSPPSLEDMELDDWTVKHTSFYLDTPIKISTPPRRRRTTITLHNHRTSASLGKSQSRTESMDLTDVVTATEDEIARGNVSAQPVPEPIQPRRRRRTVVHMSSDSIFSSALDFSAYMTEFSPTKVHGSASPRHSASSSGEHAAGTAGGPAAPLSLDPAFSPDLAPLQDSQEPHASPKTPAGSAHVSRTMPFSPEASRPGPSQRALPLQTPGRRELDHMFRTLDLSEPCAHDSVGGGGSEGGFEKTIRSEQLPRSSRASAEPYDLPEPESDINLVGDPASDSRVGNGERVALRAHGRKRGDTIRASDYARPARPSLPHESASAARSSNPRMETKKTVAASGTRRTRSGTVTLAKPQTNGRAQATRRAANLPTIKMRVNDKPLSPQASDDEDDELLLTRGVSMQDG</sequence>
<feature type="compositionally biased region" description="Basic and acidic residues" evidence="1">
    <location>
        <begin position="39"/>
        <end position="52"/>
    </location>
</feature>
<feature type="region of interest" description="Disordered" evidence="1">
    <location>
        <begin position="1"/>
        <end position="66"/>
    </location>
</feature>
<dbReference type="Proteomes" id="UP000008370">
    <property type="component" value="Unassembled WGS sequence"/>
</dbReference>
<feature type="compositionally biased region" description="Low complexity" evidence="1">
    <location>
        <begin position="416"/>
        <end position="442"/>
    </location>
</feature>
<dbReference type="KEGG" id="pco:PHACADRAFT_213433"/>
<reference evidence="2 3" key="1">
    <citation type="journal article" date="2012" name="BMC Genomics">
        <title>Comparative genomics of the white-rot fungi, Phanerochaete carnosa and P. chrysosporium, to elucidate the genetic basis of the distinct wood types they colonize.</title>
        <authorList>
            <person name="Suzuki H."/>
            <person name="MacDonald J."/>
            <person name="Syed K."/>
            <person name="Salamov A."/>
            <person name="Hori C."/>
            <person name="Aerts A."/>
            <person name="Henrissat B."/>
            <person name="Wiebenga A."/>
            <person name="vanKuyk P.A."/>
            <person name="Barry K."/>
            <person name="Lindquist E."/>
            <person name="LaButti K."/>
            <person name="Lapidus A."/>
            <person name="Lucas S."/>
            <person name="Coutinho P."/>
            <person name="Gong Y."/>
            <person name="Samejima M."/>
            <person name="Mahadevan R."/>
            <person name="Abou-Zaid M."/>
            <person name="de Vries R.P."/>
            <person name="Igarashi K."/>
            <person name="Yadav J.S."/>
            <person name="Grigoriev I.V."/>
            <person name="Master E.R."/>
        </authorList>
    </citation>
    <scope>NUCLEOTIDE SEQUENCE [LARGE SCALE GENOMIC DNA]</scope>
    <source>
        <strain evidence="2 3">HHB-10118-sp</strain>
    </source>
</reference>
<dbReference type="EMBL" id="JH930478">
    <property type="protein sequence ID" value="EKM50510.1"/>
    <property type="molecule type" value="Genomic_DNA"/>
</dbReference>
<dbReference type="AlphaFoldDB" id="K5VUM3"/>
<feature type="region of interest" description="Disordered" evidence="1">
    <location>
        <begin position="516"/>
        <end position="694"/>
    </location>
</feature>
<feature type="compositionally biased region" description="Basic residues" evidence="1">
    <location>
        <begin position="199"/>
        <end position="213"/>
    </location>
</feature>
<dbReference type="HOGENOM" id="CLU_028541_0_0_1"/>
<evidence type="ECO:0000313" key="3">
    <source>
        <dbReference type="Proteomes" id="UP000008370"/>
    </source>
</evidence>
<evidence type="ECO:0000256" key="1">
    <source>
        <dbReference type="SAM" id="MobiDB-lite"/>
    </source>
</evidence>
<evidence type="ECO:0000313" key="2">
    <source>
        <dbReference type="EMBL" id="EKM50510.1"/>
    </source>
</evidence>
<gene>
    <name evidence="2" type="ORF">PHACADRAFT_213433</name>
</gene>
<accession>K5VUM3</accession>
<dbReference type="OrthoDB" id="3055857at2759"/>
<feature type="compositionally biased region" description="Polar residues" evidence="1">
    <location>
        <begin position="185"/>
        <end position="198"/>
    </location>
</feature>
<feature type="region of interest" description="Disordered" evidence="1">
    <location>
        <begin position="413"/>
        <end position="500"/>
    </location>
</feature>
<feature type="region of interest" description="Disordered" evidence="1">
    <location>
        <begin position="162"/>
        <end position="235"/>
    </location>
</feature>
<feature type="compositionally biased region" description="Polar residues" evidence="1">
    <location>
        <begin position="18"/>
        <end position="34"/>
    </location>
</feature>
<protein>
    <submittedName>
        <fullName evidence="2">Uncharacterized protein</fullName>
    </submittedName>
</protein>